<feature type="binding site" evidence="18">
    <location>
        <begin position="137"/>
        <end position="143"/>
    </location>
    <ligand>
        <name>(6S)-NADPHX</name>
        <dbReference type="ChEBI" id="CHEBI:64076"/>
    </ligand>
</feature>
<dbReference type="InterPro" id="IPR017953">
    <property type="entry name" value="Carbohydrate_kinase_pred_CS"/>
</dbReference>
<evidence type="ECO:0000256" key="1">
    <source>
        <dbReference type="ARBA" id="ARBA00000013"/>
    </source>
</evidence>
<evidence type="ECO:0000313" key="23">
    <source>
        <dbReference type="Proteomes" id="UP000027395"/>
    </source>
</evidence>
<feature type="binding site" evidence="18">
    <location>
        <position position="166"/>
    </location>
    <ligand>
        <name>(6S)-NADPHX</name>
        <dbReference type="ChEBI" id="CHEBI:64076"/>
    </ligand>
</feature>
<feature type="binding site" evidence="18">
    <location>
        <position position="133"/>
    </location>
    <ligand>
        <name>K(+)</name>
        <dbReference type="ChEBI" id="CHEBI:29103"/>
    </ligand>
</feature>
<keyword evidence="6 17" id="KW-0547">Nucleotide-binding</keyword>
<dbReference type="GO" id="GO:0046496">
    <property type="term" value="P:nicotinamide nucleotide metabolic process"/>
    <property type="evidence" value="ECO:0007669"/>
    <property type="project" value="UniProtKB-UniRule"/>
</dbReference>
<dbReference type="GO" id="GO:0046872">
    <property type="term" value="F:metal ion binding"/>
    <property type="evidence" value="ECO:0007669"/>
    <property type="project" value="UniProtKB-UniRule"/>
</dbReference>
<feature type="binding site" evidence="17">
    <location>
        <position position="272"/>
    </location>
    <ligand>
        <name>(6S)-NADPHX</name>
        <dbReference type="ChEBI" id="CHEBI:64076"/>
    </ligand>
</feature>
<feature type="binding site" evidence="17">
    <location>
        <position position="390"/>
    </location>
    <ligand>
        <name>(6S)-NADPHX</name>
        <dbReference type="ChEBI" id="CHEBI:64076"/>
    </ligand>
</feature>
<comment type="cofactor">
    <cofactor evidence="17">
        <name>Mg(2+)</name>
        <dbReference type="ChEBI" id="CHEBI:18420"/>
    </cofactor>
</comment>
<dbReference type="InterPro" id="IPR029056">
    <property type="entry name" value="Ribokinase-like"/>
</dbReference>
<dbReference type="GO" id="GO:0052855">
    <property type="term" value="F:ADP-dependent NAD(P)H-hydrate dehydratase activity"/>
    <property type="evidence" value="ECO:0007669"/>
    <property type="project" value="UniProtKB-UniRule"/>
</dbReference>
<comment type="function">
    <text evidence="17">Catalyzes the dehydration of the S-form of NAD(P)HX at the expense of ADP, which is converted to AMP. Together with NAD(P)HX epimerase, which catalyzes the epimerization of the S- and R-forms, the enzyme allows the repair of both epimers of NAD(P)HX, a damaged form of NAD(P)H that is a result of enzymatic or heat-dependent hydration.</text>
</comment>
<comment type="similarity">
    <text evidence="3 19">In the N-terminal section; belongs to the NnrE/AIBP family.</text>
</comment>
<dbReference type="GO" id="GO:0110051">
    <property type="term" value="P:metabolite repair"/>
    <property type="evidence" value="ECO:0007669"/>
    <property type="project" value="TreeGrafter"/>
</dbReference>
<comment type="function">
    <text evidence="18">Catalyzes the epimerization of the S- and R-forms of NAD(P)HX, a damaged form of NAD(P)H that is a result of enzymatic or heat-dependent hydration. This is a prerequisite for the S-specific NAD(P)H-hydrate dehydratase to allow the repair of both epimers of NAD(P)HX.</text>
</comment>
<dbReference type="HAMAP" id="MF_01965">
    <property type="entry name" value="NADHX_dehydratase"/>
    <property type="match status" value="1"/>
</dbReference>
<dbReference type="EC" id="5.1.99.6" evidence="19"/>
<dbReference type="NCBIfam" id="TIGR00197">
    <property type="entry name" value="yjeF_nterm"/>
    <property type="match status" value="1"/>
</dbReference>
<dbReference type="InterPro" id="IPR036652">
    <property type="entry name" value="YjeF_N_dom_sf"/>
</dbReference>
<dbReference type="HAMAP" id="MF_01966">
    <property type="entry name" value="NADHX_epimerase"/>
    <property type="match status" value="1"/>
</dbReference>
<dbReference type="AlphaFoldDB" id="A0A073CK29"/>
<feature type="binding site" evidence="18">
    <location>
        <position position="73"/>
    </location>
    <ligand>
        <name>K(+)</name>
        <dbReference type="ChEBI" id="CHEBI:29103"/>
    </ligand>
</feature>
<keyword evidence="23" id="KW-1185">Reference proteome</keyword>
<dbReference type="HOGENOM" id="CLU_024853_4_1_3"/>
<dbReference type="eggNOG" id="COG0062">
    <property type="taxonomic scope" value="Bacteria"/>
</dbReference>
<accession>A0A073CK29</accession>
<evidence type="ECO:0000256" key="10">
    <source>
        <dbReference type="ARBA" id="ARBA00023027"/>
    </source>
</evidence>
<keyword evidence="13" id="KW-0511">Multifunctional enzyme</keyword>
<dbReference type="Proteomes" id="UP000027395">
    <property type="component" value="Chromosome"/>
</dbReference>
<dbReference type="Gene3D" id="3.40.50.10260">
    <property type="entry name" value="YjeF N-terminal domain"/>
    <property type="match status" value="1"/>
</dbReference>
<dbReference type="PANTHER" id="PTHR12592">
    <property type="entry name" value="ATP-DEPENDENT (S)-NAD(P)H-HYDRATE DEHYDRATASE FAMILY MEMBER"/>
    <property type="match status" value="1"/>
</dbReference>
<keyword evidence="9 18" id="KW-0630">Potassium</keyword>
<sequence>MNAKIRSKKIQQIVVTAEQMRNIEERIFSAGIPVAALMEKVAGKINHRLQTLFSEKSITSADKIGILVGPGHNGGDGLVVARELYFLGYNIVIYSPISKPKELTESHAKYAISLGINFSSNIKELYDCDILIDGLFGFGLEREITGKIANAINIINNLNKFVISIDLPSGIHTDTGEILGTAIRANITLCLGLWKQAFLQDTGLDYIGRAELIDFDIPRADINAVIGEYPILNRITQDTAINSLPLPRPANHHKYKNGYLLIIAGSKQYTGAAILAGLGARASGVGMLSIAVPNSIKPLLSLQLPESLIIGCPETENGAILELPEDIDLNRYQTIVCGPGLTIEAEAIVERILTANCAIILDADALNILAKLNPVLALSSRKFPTIITPHFGEFKRLFPELIALEKNQIILAKQAAELTGAIIVLKGARTCVATPNQVWINPDSTPALGRGGSGDVLTGLLGGLLPPVILAEKPVELIVNTAVWWHSQAGILAATERTELGVDAYTLTQYLIPALTQFLKTIN</sequence>
<feature type="domain" description="YjeF N-terminal" evidence="21">
    <location>
        <begin position="20"/>
        <end position="223"/>
    </location>
</feature>
<evidence type="ECO:0000256" key="9">
    <source>
        <dbReference type="ARBA" id="ARBA00022958"/>
    </source>
</evidence>
<comment type="function">
    <text evidence="14 19">Bifunctional enzyme that catalyzes the epimerization of the S- and R-forms of NAD(P)HX and the dehydration of the S-form of NAD(P)HX at the expense of ADP, which is converted to AMP. This allows the repair of both epimers of NAD(P)HX, a damaged form of NAD(P)H that is a result of enzymatic or heat-dependent hydration.</text>
</comment>
<dbReference type="eggNOG" id="COG0063">
    <property type="taxonomic scope" value="Bacteria"/>
</dbReference>
<evidence type="ECO:0000256" key="2">
    <source>
        <dbReference type="ARBA" id="ARBA00000909"/>
    </source>
</evidence>
<feature type="binding site" evidence="18">
    <location>
        <begin position="72"/>
        <end position="76"/>
    </location>
    <ligand>
        <name>(6S)-NADPHX</name>
        <dbReference type="ChEBI" id="CHEBI:64076"/>
    </ligand>
</feature>
<comment type="catalytic activity">
    <reaction evidence="16 17 19">
        <text>(6S)-NADPHX + ADP = AMP + phosphate + NADPH + H(+)</text>
        <dbReference type="Rhea" id="RHEA:32235"/>
        <dbReference type="ChEBI" id="CHEBI:15378"/>
        <dbReference type="ChEBI" id="CHEBI:43474"/>
        <dbReference type="ChEBI" id="CHEBI:57783"/>
        <dbReference type="ChEBI" id="CHEBI:64076"/>
        <dbReference type="ChEBI" id="CHEBI:456215"/>
        <dbReference type="ChEBI" id="CHEBI:456216"/>
        <dbReference type="EC" id="4.2.1.136"/>
    </reaction>
</comment>
<keyword evidence="10 17" id="KW-0520">NAD</keyword>
<protein>
    <recommendedName>
        <fullName evidence="19">Bifunctional NAD(P)H-hydrate repair enzyme</fullName>
    </recommendedName>
    <alternativeName>
        <fullName evidence="19">Nicotinamide nucleotide repair protein</fullName>
    </alternativeName>
    <domain>
        <recommendedName>
            <fullName evidence="19">ADP-dependent (S)-NAD(P)H-hydrate dehydratase</fullName>
            <ecNumber evidence="19">4.2.1.136</ecNumber>
        </recommendedName>
        <alternativeName>
            <fullName evidence="19">ADP-dependent NAD(P)HX dehydratase</fullName>
        </alternativeName>
    </domain>
    <domain>
        <recommendedName>
            <fullName evidence="19">NAD(P)H-hydrate epimerase</fullName>
            <ecNumber evidence="19">5.1.99.6</ecNumber>
        </recommendedName>
    </domain>
</protein>
<comment type="caution">
    <text evidence="18">Lacks conserved residue(s) required for the propagation of feature annotation.</text>
</comment>
<evidence type="ECO:0000256" key="8">
    <source>
        <dbReference type="ARBA" id="ARBA00022857"/>
    </source>
</evidence>
<evidence type="ECO:0000256" key="13">
    <source>
        <dbReference type="ARBA" id="ARBA00023268"/>
    </source>
</evidence>
<dbReference type="InterPro" id="IPR000631">
    <property type="entry name" value="CARKD"/>
</dbReference>
<dbReference type="GeneID" id="77288280"/>
<evidence type="ECO:0000256" key="7">
    <source>
        <dbReference type="ARBA" id="ARBA00022840"/>
    </source>
</evidence>
<feature type="binding site" evidence="17">
    <location>
        <position position="454"/>
    </location>
    <ligand>
        <name>AMP</name>
        <dbReference type="ChEBI" id="CHEBI:456215"/>
    </ligand>
</feature>
<evidence type="ECO:0000256" key="19">
    <source>
        <dbReference type="PIRNR" id="PIRNR017184"/>
    </source>
</evidence>
<evidence type="ECO:0000313" key="22">
    <source>
        <dbReference type="EMBL" id="KEI68073.1"/>
    </source>
</evidence>
<evidence type="ECO:0000259" key="21">
    <source>
        <dbReference type="PROSITE" id="PS51385"/>
    </source>
</evidence>
<dbReference type="PANTHER" id="PTHR12592:SF0">
    <property type="entry name" value="ATP-DEPENDENT (S)-NAD(P)H-HYDRATE DEHYDRATASE"/>
    <property type="match status" value="1"/>
</dbReference>
<keyword evidence="11 18" id="KW-0413">Isomerase</keyword>
<dbReference type="EMBL" id="CM002803">
    <property type="protein sequence ID" value="KEI68073.1"/>
    <property type="molecule type" value="Genomic_DNA"/>
</dbReference>
<reference evidence="22 23" key="1">
    <citation type="journal article" date="2014" name="Appl. Environ. Microbiol.">
        <title>Elucidation of insertion elements encoded on plasmids and in vitro construction of shuttle vectors from the toxic cyanobacterium Planktothrix.</title>
        <authorList>
            <person name="Christiansen G."/>
            <person name="Goesmann A."/>
            <person name="Kurmayer R."/>
        </authorList>
    </citation>
    <scope>NUCLEOTIDE SEQUENCE [LARGE SCALE GENOMIC DNA]</scope>
    <source>
        <strain evidence="22 23">NIVA-CYA 126/8</strain>
    </source>
</reference>
<evidence type="ECO:0000256" key="5">
    <source>
        <dbReference type="ARBA" id="ARBA00022723"/>
    </source>
</evidence>
<dbReference type="Pfam" id="PF03853">
    <property type="entry name" value="YjeF_N"/>
    <property type="match status" value="1"/>
</dbReference>
<comment type="similarity">
    <text evidence="4 19">In the C-terminal section; belongs to the NnrD/CARKD family.</text>
</comment>
<dbReference type="PROSITE" id="PS51385">
    <property type="entry name" value="YJEF_N"/>
    <property type="match status" value="1"/>
</dbReference>
<comment type="cofactor">
    <cofactor evidence="18 19">
        <name>K(+)</name>
        <dbReference type="ChEBI" id="CHEBI:29103"/>
    </cofactor>
    <text evidence="18 19">Binds 1 potassium ion per subunit.</text>
</comment>
<dbReference type="PROSITE" id="PS51383">
    <property type="entry name" value="YJEF_C_3"/>
    <property type="match status" value="1"/>
</dbReference>
<dbReference type="PROSITE" id="PS01050">
    <property type="entry name" value="YJEF_C_2"/>
    <property type="match status" value="1"/>
</dbReference>
<feature type="binding site" evidence="17">
    <location>
        <position position="455"/>
    </location>
    <ligand>
        <name>(6S)-NADPHX</name>
        <dbReference type="ChEBI" id="CHEBI:64076"/>
    </ligand>
</feature>
<evidence type="ECO:0000256" key="12">
    <source>
        <dbReference type="ARBA" id="ARBA00023239"/>
    </source>
</evidence>
<dbReference type="Pfam" id="PF01256">
    <property type="entry name" value="Carb_kinase"/>
    <property type="match status" value="1"/>
</dbReference>
<organism evidence="22 23">
    <name type="scientific">Planktothrix agardhii (strain NIVA-CYA 126/8)</name>
    <dbReference type="NCBI Taxonomy" id="388467"/>
    <lineage>
        <taxon>Bacteria</taxon>
        <taxon>Bacillati</taxon>
        <taxon>Cyanobacteriota</taxon>
        <taxon>Cyanophyceae</taxon>
        <taxon>Oscillatoriophycideae</taxon>
        <taxon>Oscillatoriales</taxon>
        <taxon>Microcoleaceae</taxon>
        <taxon>Planktothrix</taxon>
    </lineage>
</organism>
<dbReference type="RefSeq" id="WP_042155363.1">
    <property type="nucleotide sequence ID" value="NZ_CM002803.1"/>
</dbReference>
<dbReference type="NCBIfam" id="TIGR00196">
    <property type="entry name" value="yjeF_cterm"/>
    <property type="match status" value="1"/>
</dbReference>
<evidence type="ECO:0000259" key="20">
    <source>
        <dbReference type="PROSITE" id="PS51383"/>
    </source>
</evidence>
<comment type="similarity">
    <text evidence="18">Belongs to the NnrE/AIBP family.</text>
</comment>
<keyword evidence="5 18" id="KW-0479">Metal-binding</keyword>
<gene>
    <name evidence="17" type="primary">nnrD</name>
    <name evidence="18" type="synonym">nnrE</name>
    <name evidence="22" type="ORF">A19Y_3276</name>
</gene>
<evidence type="ECO:0000256" key="6">
    <source>
        <dbReference type="ARBA" id="ARBA00022741"/>
    </source>
</evidence>
<keyword evidence="7 17" id="KW-0067">ATP-binding</keyword>
<evidence type="ECO:0000256" key="16">
    <source>
        <dbReference type="ARBA" id="ARBA00049209"/>
    </source>
</evidence>
<dbReference type="PATRIC" id="fig|388467.6.peg.3222"/>
<feature type="binding site" evidence="17">
    <location>
        <position position="340"/>
    </location>
    <ligand>
        <name>(6S)-NADPHX</name>
        <dbReference type="ChEBI" id="CHEBI:64076"/>
    </ligand>
</feature>
<evidence type="ECO:0000256" key="4">
    <source>
        <dbReference type="ARBA" id="ARBA00009524"/>
    </source>
</evidence>
<keyword evidence="8 17" id="KW-0521">NADP</keyword>
<keyword evidence="12 17" id="KW-0456">Lyase</keyword>
<evidence type="ECO:0000256" key="18">
    <source>
        <dbReference type="HAMAP-Rule" id="MF_01966"/>
    </source>
</evidence>
<comment type="subunit">
    <text evidence="17">Homotetramer.</text>
</comment>
<dbReference type="Gene3D" id="3.40.1190.20">
    <property type="match status" value="1"/>
</dbReference>
<evidence type="ECO:0000256" key="15">
    <source>
        <dbReference type="ARBA" id="ARBA00048238"/>
    </source>
</evidence>
<name>A0A073CK29_PLAA1</name>
<dbReference type="InterPro" id="IPR004443">
    <property type="entry name" value="YjeF_N_dom"/>
</dbReference>
<dbReference type="STRING" id="388467.A19Y_3276"/>
<dbReference type="SUPFAM" id="SSF53613">
    <property type="entry name" value="Ribokinase-like"/>
    <property type="match status" value="1"/>
</dbReference>
<feature type="binding site" evidence="18">
    <location>
        <position position="169"/>
    </location>
    <ligand>
        <name>K(+)</name>
        <dbReference type="ChEBI" id="CHEBI:29103"/>
    </ligand>
</feature>
<dbReference type="SUPFAM" id="SSF64153">
    <property type="entry name" value="YjeF N-terminal domain-like"/>
    <property type="match status" value="1"/>
</dbReference>
<dbReference type="CDD" id="cd01171">
    <property type="entry name" value="YXKO-related"/>
    <property type="match status" value="1"/>
</dbReference>
<feature type="binding site" evidence="17">
    <location>
        <begin position="426"/>
        <end position="430"/>
    </location>
    <ligand>
        <name>AMP</name>
        <dbReference type="ChEBI" id="CHEBI:456215"/>
    </ligand>
</feature>
<evidence type="ECO:0000256" key="17">
    <source>
        <dbReference type="HAMAP-Rule" id="MF_01965"/>
    </source>
</evidence>
<evidence type="ECO:0000256" key="3">
    <source>
        <dbReference type="ARBA" id="ARBA00006001"/>
    </source>
</evidence>
<comment type="catalytic activity">
    <reaction evidence="1 18 19">
        <text>(6R)-NADHX = (6S)-NADHX</text>
        <dbReference type="Rhea" id="RHEA:32215"/>
        <dbReference type="ChEBI" id="CHEBI:64074"/>
        <dbReference type="ChEBI" id="CHEBI:64075"/>
        <dbReference type="EC" id="5.1.99.6"/>
    </reaction>
</comment>
<dbReference type="GO" id="GO:0005524">
    <property type="term" value="F:ATP binding"/>
    <property type="evidence" value="ECO:0007669"/>
    <property type="project" value="UniProtKB-UniRule"/>
</dbReference>
<comment type="catalytic activity">
    <reaction evidence="2 18 19">
        <text>(6R)-NADPHX = (6S)-NADPHX</text>
        <dbReference type="Rhea" id="RHEA:32227"/>
        <dbReference type="ChEBI" id="CHEBI:64076"/>
        <dbReference type="ChEBI" id="CHEBI:64077"/>
        <dbReference type="EC" id="5.1.99.6"/>
    </reaction>
</comment>
<dbReference type="InterPro" id="IPR030677">
    <property type="entry name" value="Nnr"/>
</dbReference>
<dbReference type="GO" id="GO:0052856">
    <property type="term" value="F:NAD(P)HX epimerase activity"/>
    <property type="evidence" value="ECO:0007669"/>
    <property type="project" value="UniProtKB-UniRule"/>
</dbReference>
<proteinExistence type="inferred from homology"/>
<comment type="similarity">
    <text evidence="17">Belongs to the NnrD/CARKD family.</text>
</comment>
<comment type="catalytic activity">
    <reaction evidence="15 17 19">
        <text>(6S)-NADHX + ADP = AMP + phosphate + NADH + H(+)</text>
        <dbReference type="Rhea" id="RHEA:32223"/>
        <dbReference type="ChEBI" id="CHEBI:15378"/>
        <dbReference type="ChEBI" id="CHEBI:43474"/>
        <dbReference type="ChEBI" id="CHEBI:57945"/>
        <dbReference type="ChEBI" id="CHEBI:64074"/>
        <dbReference type="ChEBI" id="CHEBI:456215"/>
        <dbReference type="ChEBI" id="CHEBI:456216"/>
        <dbReference type="EC" id="4.2.1.136"/>
    </reaction>
</comment>
<evidence type="ECO:0000256" key="14">
    <source>
        <dbReference type="ARBA" id="ARBA00025153"/>
    </source>
</evidence>
<evidence type="ECO:0000256" key="11">
    <source>
        <dbReference type="ARBA" id="ARBA00023235"/>
    </source>
</evidence>
<dbReference type="EC" id="4.2.1.136" evidence="19"/>
<dbReference type="PIRSF" id="PIRSF017184">
    <property type="entry name" value="Nnr"/>
    <property type="match status" value="1"/>
</dbReference>
<feature type="domain" description="YjeF C-terminal" evidence="20">
    <location>
        <begin position="237"/>
        <end position="518"/>
    </location>
</feature>